<feature type="region of interest" description="Disordered" evidence="1">
    <location>
        <begin position="1"/>
        <end position="41"/>
    </location>
</feature>
<evidence type="ECO:0000313" key="2">
    <source>
        <dbReference type="EMBL" id="KAK3350940.1"/>
    </source>
</evidence>
<dbReference type="GeneID" id="87865856"/>
<dbReference type="InterPro" id="IPR038883">
    <property type="entry name" value="AN11006-like"/>
</dbReference>
<evidence type="ECO:0000313" key="3">
    <source>
        <dbReference type="Proteomes" id="UP001278500"/>
    </source>
</evidence>
<keyword evidence="3" id="KW-1185">Reference proteome</keyword>
<feature type="region of interest" description="Disordered" evidence="1">
    <location>
        <begin position="81"/>
        <end position="177"/>
    </location>
</feature>
<dbReference type="PANTHER" id="PTHR42085:SF1">
    <property type="entry name" value="F-BOX DOMAIN-CONTAINING PROTEIN"/>
    <property type="match status" value="1"/>
</dbReference>
<accession>A0AAE0JJR8</accession>
<dbReference type="PANTHER" id="PTHR42085">
    <property type="entry name" value="F-BOX DOMAIN-CONTAINING PROTEIN"/>
    <property type="match status" value="1"/>
</dbReference>
<reference evidence="2" key="1">
    <citation type="journal article" date="2023" name="Mol. Phylogenet. Evol.">
        <title>Genome-scale phylogeny and comparative genomics of the fungal order Sordariales.</title>
        <authorList>
            <person name="Hensen N."/>
            <person name="Bonometti L."/>
            <person name="Westerberg I."/>
            <person name="Brannstrom I.O."/>
            <person name="Guillou S."/>
            <person name="Cros-Aarteil S."/>
            <person name="Calhoun S."/>
            <person name="Haridas S."/>
            <person name="Kuo A."/>
            <person name="Mondo S."/>
            <person name="Pangilinan J."/>
            <person name="Riley R."/>
            <person name="LaButti K."/>
            <person name="Andreopoulos B."/>
            <person name="Lipzen A."/>
            <person name="Chen C."/>
            <person name="Yan M."/>
            <person name="Daum C."/>
            <person name="Ng V."/>
            <person name="Clum A."/>
            <person name="Steindorff A."/>
            <person name="Ohm R.A."/>
            <person name="Martin F."/>
            <person name="Silar P."/>
            <person name="Natvig D.O."/>
            <person name="Lalanne C."/>
            <person name="Gautier V."/>
            <person name="Ament-Velasquez S.L."/>
            <person name="Kruys A."/>
            <person name="Hutchinson M.I."/>
            <person name="Powell A.J."/>
            <person name="Barry K."/>
            <person name="Miller A.N."/>
            <person name="Grigoriev I.V."/>
            <person name="Debuchy R."/>
            <person name="Gladieux P."/>
            <person name="Hiltunen Thoren M."/>
            <person name="Johannesson H."/>
        </authorList>
    </citation>
    <scope>NUCLEOTIDE SEQUENCE</scope>
    <source>
        <strain evidence="2">CBS 560.94</strain>
    </source>
</reference>
<gene>
    <name evidence="2" type="ORF">B0H65DRAFT_518683</name>
</gene>
<evidence type="ECO:0008006" key="4">
    <source>
        <dbReference type="Google" id="ProtNLM"/>
    </source>
</evidence>
<feature type="region of interest" description="Disordered" evidence="1">
    <location>
        <begin position="563"/>
        <end position="616"/>
    </location>
</feature>
<feature type="compositionally biased region" description="Low complexity" evidence="1">
    <location>
        <begin position="422"/>
        <end position="436"/>
    </location>
</feature>
<reference evidence="2" key="2">
    <citation type="submission" date="2023-06" db="EMBL/GenBank/DDBJ databases">
        <authorList>
            <consortium name="Lawrence Berkeley National Laboratory"/>
            <person name="Haridas S."/>
            <person name="Hensen N."/>
            <person name="Bonometti L."/>
            <person name="Westerberg I."/>
            <person name="Brannstrom I.O."/>
            <person name="Guillou S."/>
            <person name="Cros-Aarteil S."/>
            <person name="Calhoun S."/>
            <person name="Kuo A."/>
            <person name="Mondo S."/>
            <person name="Pangilinan J."/>
            <person name="Riley R."/>
            <person name="Labutti K."/>
            <person name="Andreopoulos B."/>
            <person name="Lipzen A."/>
            <person name="Chen C."/>
            <person name="Yanf M."/>
            <person name="Daum C."/>
            <person name="Ng V."/>
            <person name="Clum A."/>
            <person name="Steindorff A."/>
            <person name="Ohm R."/>
            <person name="Martin F."/>
            <person name="Silar P."/>
            <person name="Natvig D."/>
            <person name="Lalanne C."/>
            <person name="Gautier V."/>
            <person name="Ament-Velasquez S.L."/>
            <person name="Kruys A."/>
            <person name="Hutchinson M.I."/>
            <person name="Powell A.J."/>
            <person name="Barry K."/>
            <person name="Miller A.N."/>
            <person name="Grigoriev I.V."/>
            <person name="Debuchy R."/>
            <person name="Gladieux P."/>
            <person name="Thoren M.H."/>
            <person name="Johannesson H."/>
        </authorList>
    </citation>
    <scope>NUCLEOTIDE SEQUENCE</scope>
    <source>
        <strain evidence="2">CBS 560.94</strain>
    </source>
</reference>
<dbReference type="EMBL" id="JAUEPP010000002">
    <property type="protein sequence ID" value="KAK3350940.1"/>
    <property type="molecule type" value="Genomic_DNA"/>
</dbReference>
<feature type="region of interest" description="Disordered" evidence="1">
    <location>
        <begin position="406"/>
        <end position="436"/>
    </location>
</feature>
<comment type="caution">
    <text evidence="2">The sequence shown here is derived from an EMBL/GenBank/DDBJ whole genome shotgun (WGS) entry which is preliminary data.</text>
</comment>
<proteinExistence type="predicted"/>
<sequence>MPAMSSPAQGRNDRGRLRPPAEIVSPSVERMFPQPNQDSRVPSQHKVYKWLFNQQHFVQAGIMANVDSPRSIRMSPALTTNTQSNICQTPPRHTQPLDPLPPLRSSKRTESYGGNRDQDPENEDNSDRSLRRSFSSLLEVRPAKRARYNPPTPPTPPRRRPANRRPGNAQSARSFRQALRAPAVQETVEIAAPDQPTEKHFPLLKLPYEIREKILQYLLVSDKPVYVKRLWTEQVRSTRRSTRGRGHWGNGEGMSQHTIDTTILRTSRQMLAEGSSLLYSQNQFVYLLRDPAHAEVDFASMLAEAQKQSPKQVMGGGSRTQNRKRKADIQSSGGSYGLHEINIAKYGHLLRHLSIELEPNRSGKEYRELMERALDVLASADRRGRYLLAGQVVGEKTPRIFLHTLTITVSPEDDQNNRRSPKSSPNSNQESSPFSSSAIELFGSRSPVMQALCRIDTHFLRINMHIDEGAHDEEEDQFAVSTGTGKRHLETTLDLRFLSRHVIDHLMKEQRAKRGEEAKASLQLLKERMYVGYKDPDQAVINGLWEDNSAADVRRKKERAEFEARLEGIDRPTKDARRQSDDEEESSSDEESDDNDNDDDDYESQPKKRKQPVRGRGRYGYSLLISVRRVADRLIVSRS</sequence>
<feature type="compositionally biased region" description="Acidic residues" evidence="1">
    <location>
        <begin position="581"/>
        <end position="603"/>
    </location>
</feature>
<feature type="compositionally biased region" description="Basic residues" evidence="1">
    <location>
        <begin position="607"/>
        <end position="616"/>
    </location>
</feature>
<name>A0AAE0JJR8_9PEZI</name>
<dbReference type="Proteomes" id="UP001278500">
    <property type="component" value="Unassembled WGS sequence"/>
</dbReference>
<evidence type="ECO:0000256" key="1">
    <source>
        <dbReference type="SAM" id="MobiDB-lite"/>
    </source>
</evidence>
<feature type="compositionally biased region" description="Basic and acidic residues" evidence="1">
    <location>
        <begin position="563"/>
        <end position="580"/>
    </location>
</feature>
<feature type="compositionally biased region" description="Polar residues" evidence="1">
    <location>
        <begin position="81"/>
        <end position="92"/>
    </location>
</feature>
<feature type="region of interest" description="Disordered" evidence="1">
    <location>
        <begin position="307"/>
        <end position="333"/>
    </location>
</feature>
<organism evidence="2 3">
    <name type="scientific">Neurospora tetraspora</name>
    <dbReference type="NCBI Taxonomy" id="94610"/>
    <lineage>
        <taxon>Eukaryota</taxon>
        <taxon>Fungi</taxon>
        <taxon>Dikarya</taxon>
        <taxon>Ascomycota</taxon>
        <taxon>Pezizomycotina</taxon>
        <taxon>Sordariomycetes</taxon>
        <taxon>Sordariomycetidae</taxon>
        <taxon>Sordariales</taxon>
        <taxon>Sordariaceae</taxon>
        <taxon>Neurospora</taxon>
    </lineage>
</organism>
<dbReference type="AlphaFoldDB" id="A0AAE0JJR8"/>
<dbReference type="RefSeq" id="XP_062684235.1">
    <property type="nucleotide sequence ID" value="XM_062828702.1"/>
</dbReference>
<protein>
    <recommendedName>
        <fullName evidence="4">F-box domain-containing protein</fullName>
    </recommendedName>
</protein>